<keyword evidence="11" id="KW-1185">Reference proteome</keyword>
<evidence type="ECO:0000256" key="7">
    <source>
        <dbReference type="ARBA" id="ARBA00023242"/>
    </source>
</evidence>
<evidence type="ECO:0000313" key="10">
    <source>
        <dbReference type="EMBL" id="KAG1365664.1"/>
    </source>
</evidence>
<dbReference type="InterPro" id="IPR036955">
    <property type="entry name" value="AP2/ERF_dom_sf"/>
</dbReference>
<comment type="caution">
    <text evidence="10">The sequence shown here is derived from an EMBL/GenBank/DDBJ whole genome shotgun (WGS) entry which is preliminary data.</text>
</comment>
<evidence type="ECO:0000313" key="11">
    <source>
        <dbReference type="Proteomes" id="UP000797356"/>
    </source>
</evidence>
<evidence type="ECO:0000256" key="8">
    <source>
        <dbReference type="ARBA" id="ARBA00024343"/>
    </source>
</evidence>
<evidence type="ECO:0000256" key="6">
    <source>
        <dbReference type="ARBA" id="ARBA00023163"/>
    </source>
</evidence>
<comment type="similarity">
    <text evidence="8">Belongs to the AP2/ERF transcription factor family. ERF subfamily.</text>
</comment>
<dbReference type="Gene3D" id="3.30.730.10">
    <property type="entry name" value="AP2/ERF domain"/>
    <property type="match status" value="1"/>
</dbReference>
<dbReference type="InterPro" id="IPR016177">
    <property type="entry name" value="DNA-bd_dom_sf"/>
</dbReference>
<evidence type="ECO:0000256" key="1">
    <source>
        <dbReference type="ARBA" id="ARBA00004123"/>
    </source>
</evidence>
<evidence type="ECO:0000256" key="4">
    <source>
        <dbReference type="ARBA" id="ARBA00023125"/>
    </source>
</evidence>
<dbReference type="InterPro" id="IPR001471">
    <property type="entry name" value="AP2/ERF_dom"/>
</dbReference>
<dbReference type="AlphaFoldDB" id="A0A8K0IRN2"/>
<reference evidence="10" key="1">
    <citation type="journal article" date="2017" name="Gigascience">
        <title>The genome draft of coconut (Cocos nucifera).</title>
        <authorList>
            <person name="Xiao Y."/>
            <person name="Xu P."/>
            <person name="Fan H."/>
            <person name="Baudouin L."/>
            <person name="Xia W."/>
            <person name="Bocs S."/>
            <person name="Xu J."/>
            <person name="Li Q."/>
            <person name="Guo A."/>
            <person name="Zhou L."/>
            <person name="Li J."/>
            <person name="Wu Y."/>
            <person name="Ma Z."/>
            <person name="Armero A."/>
            <person name="Issali A.E."/>
            <person name="Liu N."/>
            <person name="Peng M."/>
            <person name="Yang Y."/>
        </authorList>
    </citation>
    <scope>NUCLEOTIDE SEQUENCE</scope>
    <source>
        <tissue evidence="10">Spear leaf of Hainan Tall coconut</tissue>
    </source>
</reference>
<dbReference type="PANTHER" id="PTHR31241">
    <property type="entry name" value="DEHYDRATION-RESPONSIVE ELEMENT-BINDING PROTEIN 2C"/>
    <property type="match status" value="1"/>
</dbReference>
<keyword evidence="7" id="KW-0539">Nucleus</keyword>
<evidence type="ECO:0000256" key="2">
    <source>
        <dbReference type="ARBA" id="ARBA00023015"/>
    </source>
</evidence>
<evidence type="ECO:0000256" key="3">
    <source>
        <dbReference type="ARBA" id="ARBA00023016"/>
    </source>
</evidence>
<comment type="subcellular location">
    <subcellularLocation>
        <location evidence="1">Nucleus</location>
    </subcellularLocation>
</comment>
<dbReference type="GO" id="GO:0003700">
    <property type="term" value="F:DNA-binding transcription factor activity"/>
    <property type="evidence" value="ECO:0007669"/>
    <property type="project" value="InterPro"/>
</dbReference>
<name>A0A8K0IRN2_COCNU</name>
<keyword evidence="4" id="KW-0238">DNA-binding</keyword>
<dbReference type="GO" id="GO:0000976">
    <property type="term" value="F:transcription cis-regulatory region binding"/>
    <property type="evidence" value="ECO:0007669"/>
    <property type="project" value="TreeGrafter"/>
</dbReference>
<dbReference type="Proteomes" id="UP000797356">
    <property type="component" value="Chromosome 12"/>
</dbReference>
<dbReference type="OrthoDB" id="550883at2759"/>
<evidence type="ECO:0000259" key="9">
    <source>
        <dbReference type="PROSITE" id="PS51032"/>
    </source>
</evidence>
<evidence type="ECO:0000256" key="5">
    <source>
        <dbReference type="ARBA" id="ARBA00023159"/>
    </source>
</evidence>
<protein>
    <submittedName>
        <fullName evidence="10">Putative dehydration-responsive element-binding protein</fullName>
    </submittedName>
</protein>
<dbReference type="PROSITE" id="PS51032">
    <property type="entry name" value="AP2_ERF"/>
    <property type="match status" value="1"/>
</dbReference>
<proteinExistence type="inferred from homology"/>
<dbReference type="CDD" id="cd00018">
    <property type="entry name" value="AP2"/>
    <property type="match status" value="1"/>
</dbReference>
<dbReference type="PANTHER" id="PTHR31241:SF62">
    <property type="entry name" value="DEHYDRATION-RESPONSIVE ELEMENT-BINDING PROTEIN 2D"/>
    <property type="match status" value="1"/>
</dbReference>
<organism evidence="10 11">
    <name type="scientific">Cocos nucifera</name>
    <name type="common">Coconut palm</name>
    <dbReference type="NCBI Taxonomy" id="13894"/>
    <lineage>
        <taxon>Eukaryota</taxon>
        <taxon>Viridiplantae</taxon>
        <taxon>Streptophyta</taxon>
        <taxon>Embryophyta</taxon>
        <taxon>Tracheophyta</taxon>
        <taxon>Spermatophyta</taxon>
        <taxon>Magnoliopsida</taxon>
        <taxon>Liliopsida</taxon>
        <taxon>Arecaceae</taxon>
        <taxon>Arecoideae</taxon>
        <taxon>Cocoseae</taxon>
        <taxon>Attaleinae</taxon>
        <taxon>Cocos</taxon>
    </lineage>
</organism>
<sequence length="145" mass="16286">MWLGTFNTALEAALAYDEAARAMYGPYARLNLPGCSTVAKDTTLKPAKRYELTATTSQHSGLNTPQSTVEAATWMDANEELFEQFDCLQDLHQDMFGIGNILEDVDGDPEKQERSAWRVGRDYQPALWHSFSSLIPDSESRYEEA</sequence>
<dbReference type="EMBL" id="CM017883">
    <property type="protein sequence ID" value="KAG1365664.1"/>
    <property type="molecule type" value="Genomic_DNA"/>
</dbReference>
<reference evidence="10" key="2">
    <citation type="submission" date="2019-07" db="EMBL/GenBank/DDBJ databases">
        <authorList>
            <person name="Yang Y."/>
            <person name="Bocs S."/>
            <person name="Baudouin L."/>
        </authorList>
    </citation>
    <scope>NUCLEOTIDE SEQUENCE</scope>
    <source>
        <tissue evidence="10">Spear leaf of Hainan Tall coconut</tissue>
    </source>
</reference>
<accession>A0A8K0IRN2</accession>
<keyword evidence="2" id="KW-0805">Transcription regulation</keyword>
<dbReference type="SUPFAM" id="SSF54171">
    <property type="entry name" value="DNA-binding domain"/>
    <property type="match status" value="1"/>
</dbReference>
<dbReference type="GO" id="GO:0045893">
    <property type="term" value="P:positive regulation of DNA-templated transcription"/>
    <property type="evidence" value="ECO:0007669"/>
    <property type="project" value="TreeGrafter"/>
</dbReference>
<keyword evidence="5" id="KW-0010">Activator</keyword>
<keyword evidence="6" id="KW-0804">Transcription</keyword>
<feature type="domain" description="AP2/ERF" evidence="9">
    <location>
        <begin position="1"/>
        <end position="33"/>
    </location>
</feature>
<gene>
    <name evidence="10" type="ORF">COCNU_12G006640</name>
</gene>
<dbReference type="SMART" id="SM00380">
    <property type="entry name" value="AP2"/>
    <property type="match status" value="1"/>
</dbReference>
<keyword evidence="3" id="KW-0346">Stress response</keyword>
<dbReference type="GO" id="GO:0005634">
    <property type="term" value="C:nucleus"/>
    <property type="evidence" value="ECO:0007669"/>
    <property type="project" value="UniProtKB-SubCell"/>
</dbReference>
<dbReference type="GO" id="GO:0006950">
    <property type="term" value="P:response to stress"/>
    <property type="evidence" value="ECO:0007669"/>
    <property type="project" value="TreeGrafter"/>
</dbReference>